<name>A0A2L0UGA7_9MICC</name>
<dbReference type="InterPro" id="IPR050765">
    <property type="entry name" value="Riboflavin_Biosynth_HTPR"/>
</dbReference>
<accession>A0A2L0UGA7</accession>
<dbReference type="AlphaFoldDB" id="A0A2L0UGA7"/>
<dbReference type="GO" id="GO:0008703">
    <property type="term" value="F:5-amino-6-(5-phosphoribosylamino)uracil reductase activity"/>
    <property type="evidence" value="ECO:0007669"/>
    <property type="project" value="InterPro"/>
</dbReference>
<dbReference type="PANTHER" id="PTHR38011:SF2">
    <property type="entry name" value="BIFUNCTIONAL DEAMINASE-REDUCTASE DOMAIN PROTEIN"/>
    <property type="match status" value="1"/>
</dbReference>
<evidence type="ECO:0000313" key="3">
    <source>
        <dbReference type="Proteomes" id="UP000239187"/>
    </source>
</evidence>
<dbReference type="PANTHER" id="PTHR38011">
    <property type="entry name" value="DIHYDROFOLATE REDUCTASE FAMILY PROTEIN (AFU_ORTHOLOGUE AFUA_8G06820)"/>
    <property type="match status" value="1"/>
</dbReference>
<dbReference type="EMBL" id="CP024915">
    <property type="protein sequence ID" value="AUZ88285.1"/>
    <property type="molecule type" value="Genomic_DNA"/>
</dbReference>
<proteinExistence type="predicted"/>
<dbReference type="SUPFAM" id="SSF53597">
    <property type="entry name" value="Dihydrofolate reductase-like"/>
    <property type="match status" value="1"/>
</dbReference>
<feature type="domain" description="Bacterial bifunctional deaminase-reductase C-terminal" evidence="1">
    <location>
        <begin position="6"/>
        <end position="189"/>
    </location>
</feature>
<dbReference type="GO" id="GO:0009231">
    <property type="term" value="P:riboflavin biosynthetic process"/>
    <property type="evidence" value="ECO:0007669"/>
    <property type="project" value="InterPro"/>
</dbReference>
<organism evidence="2 3">
    <name type="scientific">Arthrobacter agilis</name>
    <dbReference type="NCBI Taxonomy" id="37921"/>
    <lineage>
        <taxon>Bacteria</taxon>
        <taxon>Bacillati</taxon>
        <taxon>Actinomycetota</taxon>
        <taxon>Actinomycetes</taxon>
        <taxon>Micrococcales</taxon>
        <taxon>Micrococcaceae</taxon>
        <taxon>Arthrobacter</taxon>
    </lineage>
</organism>
<dbReference type="RefSeq" id="WP_208739411.1">
    <property type="nucleotide sequence ID" value="NZ_CP024915.1"/>
</dbReference>
<dbReference type="InterPro" id="IPR002734">
    <property type="entry name" value="RibDG_C"/>
</dbReference>
<evidence type="ECO:0000313" key="2">
    <source>
        <dbReference type="EMBL" id="AUZ88285.1"/>
    </source>
</evidence>
<dbReference type="Proteomes" id="UP000239187">
    <property type="component" value="Chromosome"/>
</dbReference>
<sequence>MGRISVTESVTLDGIMQGLGRVDEDTRSGFARGGWGAGYQDEVSMTFMGERMTGEGVMLFGRRTYEDMLGYWTAATDPNPFTQYLTQVQKYVVSRAPNPSTMKLDHPNSTLLTGEATHTVRDLKDRTDGNITILGSGELVRALHTAGMVDEYILQIHPIVLGQGTALFGAADRANLTLQRSVTTTTGVIIAQYSVTPVSSGSDEAESGDR</sequence>
<evidence type="ECO:0000259" key="1">
    <source>
        <dbReference type="Pfam" id="PF01872"/>
    </source>
</evidence>
<dbReference type="InterPro" id="IPR024072">
    <property type="entry name" value="DHFR-like_dom_sf"/>
</dbReference>
<reference evidence="2 3" key="1">
    <citation type="submission" date="2017-11" db="EMBL/GenBank/DDBJ databases">
        <title>Draft genome of Arthrobacter agilis strain UMCV2, a plant growth-promoting rhizobacterium and biocontrol capacity of phytopathogenic fungi.</title>
        <authorList>
            <person name="Martinez-Camara R."/>
            <person name="Santoyo G."/>
            <person name="Moreno-Hagelsieb G."/>
            <person name="Valencia-Cantero E."/>
        </authorList>
    </citation>
    <scope>NUCLEOTIDE SEQUENCE [LARGE SCALE GENOMIC DNA]</scope>
    <source>
        <strain evidence="2 3">UMCV2</strain>
    </source>
</reference>
<gene>
    <name evidence="2" type="ORF">CVO76_12050</name>
</gene>
<dbReference type="Pfam" id="PF01872">
    <property type="entry name" value="RibD_C"/>
    <property type="match status" value="1"/>
</dbReference>
<protein>
    <submittedName>
        <fullName evidence="2">Deaminase</fullName>
    </submittedName>
</protein>
<dbReference type="Gene3D" id="3.40.430.10">
    <property type="entry name" value="Dihydrofolate Reductase, subunit A"/>
    <property type="match status" value="1"/>
</dbReference>